<dbReference type="PANTHER" id="PTHR30053:SF12">
    <property type="entry name" value="ELONGATION FACTOR P (EF-P) FAMILY PROTEIN"/>
    <property type="match status" value="1"/>
</dbReference>
<dbReference type="FunFam" id="2.30.30.30:FF:000003">
    <property type="entry name" value="Elongation factor P"/>
    <property type="match status" value="1"/>
</dbReference>
<evidence type="ECO:0000259" key="7">
    <source>
        <dbReference type="SMART" id="SM00841"/>
    </source>
</evidence>
<comment type="similarity">
    <text evidence="3">Belongs to the elongation factor P family.</text>
</comment>
<evidence type="ECO:0000256" key="4">
    <source>
        <dbReference type="ARBA" id="ARBA00022490"/>
    </source>
</evidence>
<feature type="domain" description="Translation elongation factor P/YeiP central" evidence="8">
    <location>
        <begin position="67"/>
        <end position="122"/>
    </location>
</feature>
<dbReference type="InterPro" id="IPR011768">
    <property type="entry name" value="Transl_elongation_fac_P"/>
</dbReference>
<keyword evidence="6" id="KW-0648">Protein biosynthesis</keyword>
<evidence type="ECO:0000259" key="8">
    <source>
        <dbReference type="SMART" id="SM01185"/>
    </source>
</evidence>
<dbReference type="EMBL" id="LNQE01000739">
    <property type="protein sequence ID" value="KUG25237.1"/>
    <property type="molecule type" value="Genomic_DNA"/>
</dbReference>
<dbReference type="InterPro" id="IPR014722">
    <property type="entry name" value="Rib_uL2_dom2"/>
</dbReference>
<dbReference type="AlphaFoldDB" id="A0A0W8FWE2"/>
<dbReference type="PROSITE" id="PS01275">
    <property type="entry name" value="EFP"/>
    <property type="match status" value="1"/>
</dbReference>
<dbReference type="CDD" id="cd04470">
    <property type="entry name" value="S1_EF-P_repeat_1"/>
    <property type="match status" value="1"/>
</dbReference>
<dbReference type="Gene3D" id="2.30.30.30">
    <property type="match status" value="1"/>
</dbReference>
<dbReference type="SMART" id="SM00841">
    <property type="entry name" value="Elong-fact-P_C"/>
    <property type="match status" value="1"/>
</dbReference>
<dbReference type="InterPro" id="IPR012340">
    <property type="entry name" value="NA-bd_OB-fold"/>
</dbReference>
<dbReference type="InterPro" id="IPR008991">
    <property type="entry name" value="Translation_prot_SH3-like_sf"/>
</dbReference>
<evidence type="ECO:0000313" key="9">
    <source>
        <dbReference type="EMBL" id="KUG25237.1"/>
    </source>
</evidence>
<dbReference type="GO" id="GO:0003746">
    <property type="term" value="F:translation elongation factor activity"/>
    <property type="evidence" value="ECO:0007669"/>
    <property type="project" value="UniProtKB-KW"/>
</dbReference>
<evidence type="ECO:0000256" key="6">
    <source>
        <dbReference type="ARBA" id="ARBA00022917"/>
    </source>
</evidence>
<dbReference type="InterPro" id="IPR001059">
    <property type="entry name" value="Transl_elong_P/YeiP_cen"/>
</dbReference>
<proteinExistence type="inferred from homology"/>
<comment type="caution">
    <text evidence="9">The sequence shown here is derived from an EMBL/GenBank/DDBJ whole genome shotgun (WGS) entry which is preliminary data.</text>
</comment>
<dbReference type="HAMAP" id="MF_00141">
    <property type="entry name" value="EF_P"/>
    <property type="match status" value="1"/>
</dbReference>
<dbReference type="CDD" id="cd05794">
    <property type="entry name" value="S1_EF-P_repeat_2"/>
    <property type="match status" value="1"/>
</dbReference>
<name>A0A0W8FWE2_9ZZZZ</name>
<dbReference type="Pfam" id="PF08207">
    <property type="entry name" value="EFP_N"/>
    <property type="match status" value="1"/>
</dbReference>
<dbReference type="InterPro" id="IPR013852">
    <property type="entry name" value="Transl_elong_P/YeiP_CS"/>
</dbReference>
<dbReference type="SUPFAM" id="SSF50104">
    <property type="entry name" value="Translation proteins SH3-like domain"/>
    <property type="match status" value="1"/>
</dbReference>
<keyword evidence="4" id="KW-0963">Cytoplasm</keyword>
<dbReference type="Pfam" id="PF09285">
    <property type="entry name" value="Elong-fact-P_C"/>
    <property type="match status" value="1"/>
</dbReference>
<evidence type="ECO:0000256" key="5">
    <source>
        <dbReference type="ARBA" id="ARBA00022768"/>
    </source>
</evidence>
<reference evidence="9" key="1">
    <citation type="journal article" date="2015" name="Proc. Natl. Acad. Sci. U.S.A.">
        <title>Networks of energetic and metabolic interactions define dynamics in microbial communities.</title>
        <authorList>
            <person name="Embree M."/>
            <person name="Liu J.K."/>
            <person name="Al-Bassam M.M."/>
            <person name="Zengler K."/>
        </authorList>
    </citation>
    <scope>NUCLEOTIDE SEQUENCE</scope>
</reference>
<sequence length="189" mass="21491">MADTSDFRNGLIIKFKNDLYAITEFQHVKPGKGGAFVRTTLKNLRTGKVLDNTFRSGESVDVVRVERRKYQFLYKDSSGYVLMDNDTYEQLTVSEELFGEGRKFLKESDEVEILMDETEKIINVDIPIFVNLQVIETEPGFRGDTATNVLKSAKLETGAEISVPLFVNEGDMLKVDTRTGEYVERVKTK</sequence>
<dbReference type="FunFam" id="2.40.50.140:FF:000004">
    <property type="entry name" value="Elongation factor P"/>
    <property type="match status" value="1"/>
</dbReference>
<evidence type="ECO:0000256" key="1">
    <source>
        <dbReference type="ARBA" id="ARBA00004496"/>
    </source>
</evidence>
<dbReference type="NCBIfam" id="NF001810">
    <property type="entry name" value="PRK00529.1"/>
    <property type="match status" value="1"/>
</dbReference>
<dbReference type="InterPro" id="IPR013185">
    <property type="entry name" value="Transl_elong_KOW-like"/>
</dbReference>
<dbReference type="NCBIfam" id="TIGR00038">
    <property type="entry name" value="efp"/>
    <property type="match status" value="1"/>
</dbReference>
<dbReference type="SUPFAM" id="SSF50249">
    <property type="entry name" value="Nucleic acid-binding proteins"/>
    <property type="match status" value="2"/>
</dbReference>
<dbReference type="PIRSF" id="PIRSF005901">
    <property type="entry name" value="EF-P"/>
    <property type="match status" value="1"/>
</dbReference>
<evidence type="ECO:0000256" key="3">
    <source>
        <dbReference type="ARBA" id="ARBA00009479"/>
    </source>
</evidence>
<dbReference type="GO" id="GO:0043043">
    <property type="term" value="P:peptide biosynthetic process"/>
    <property type="evidence" value="ECO:0007669"/>
    <property type="project" value="InterPro"/>
</dbReference>
<gene>
    <name evidence="9" type="ORF">ASZ90_004944</name>
</gene>
<dbReference type="InterPro" id="IPR015365">
    <property type="entry name" value="Elong-fact-P_C"/>
</dbReference>
<keyword evidence="5 9" id="KW-0251">Elongation factor</keyword>
<dbReference type="UniPathway" id="UPA00345"/>
<dbReference type="InterPro" id="IPR020599">
    <property type="entry name" value="Transl_elong_fac_P/YeiP"/>
</dbReference>
<dbReference type="SMART" id="SM01185">
    <property type="entry name" value="EFP"/>
    <property type="match status" value="1"/>
</dbReference>
<dbReference type="FunFam" id="2.40.50.140:FF:000009">
    <property type="entry name" value="Elongation factor P"/>
    <property type="match status" value="1"/>
</dbReference>
<dbReference type="PANTHER" id="PTHR30053">
    <property type="entry name" value="ELONGATION FACTOR P"/>
    <property type="match status" value="1"/>
</dbReference>
<dbReference type="Pfam" id="PF01132">
    <property type="entry name" value="EFP"/>
    <property type="match status" value="1"/>
</dbReference>
<evidence type="ECO:0000256" key="2">
    <source>
        <dbReference type="ARBA" id="ARBA00004815"/>
    </source>
</evidence>
<feature type="domain" description="Elongation factor P C-terminal" evidence="7">
    <location>
        <begin position="130"/>
        <end position="185"/>
    </location>
</feature>
<protein>
    <submittedName>
        <fullName evidence="9">Translation elongation factor p</fullName>
    </submittedName>
</protein>
<accession>A0A0W8FWE2</accession>
<organism evidence="9">
    <name type="scientific">hydrocarbon metagenome</name>
    <dbReference type="NCBI Taxonomy" id="938273"/>
    <lineage>
        <taxon>unclassified sequences</taxon>
        <taxon>metagenomes</taxon>
        <taxon>ecological metagenomes</taxon>
    </lineage>
</organism>
<dbReference type="GO" id="GO:0005829">
    <property type="term" value="C:cytosol"/>
    <property type="evidence" value="ECO:0007669"/>
    <property type="project" value="UniProtKB-ARBA"/>
</dbReference>
<comment type="subcellular location">
    <subcellularLocation>
        <location evidence="1">Cytoplasm</location>
    </subcellularLocation>
</comment>
<dbReference type="Gene3D" id="2.40.50.140">
    <property type="entry name" value="Nucleic acid-binding proteins"/>
    <property type="match status" value="2"/>
</dbReference>
<comment type="pathway">
    <text evidence="2">Protein biosynthesis; polypeptide chain elongation.</text>
</comment>